<feature type="modified residue" description="N6-(pyridoxal phosphate)lysine" evidence="8">
    <location>
        <position position="203"/>
    </location>
</feature>
<comment type="catalytic activity">
    <reaction evidence="6">
        <text>L-homocysteine + H2O = 2-oxobutanoate + hydrogen sulfide + NH4(+) + H(+)</text>
        <dbReference type="Rhea" id="RHEA:14501"/>
        <dbReference type="ChEBI" id="CHEBI:15377"/>
        <dbReference type="ChEBI" id="CHEBI:15378"/>
        <dbReference type="ChEBI" id="CHEBI:16763"/>
        <dbReference type="ChEBI" id="CHEBI:28938"/>
        <dbReference type="ChEBI" id="CHEBI:29919"/>
        <dbReference type="ChEBI" id="CHEBI:58199"/>
        <dbReference type="EC" id="4.4.1.2"/>
    </reaction>
    <physiologicalReaction direction="left-to-right" evidence="6">
        <dbReference type="Rhea" id="RHEA:14502"/>
    </physiologicalReaction>
</comment>
<feature type="coiled-coil region" evidence="10">
    <location>
        <begin position="250"/>
        <end position="277"/>
    </location>
</feature>
<dbReference type="Gene3D" id="3.40.640.10">
    <property type="entry name" value="Type I PLP-dependent aspartate aminotransferase-like (Major domain)"/>
    <property type="match status" value="1"/>
</dbReference>
<evidence type="ECO:0000256" key="1">
    <source>
        <dbReference type="ARBA" id="ARBA00001933"/>
    </source>
</evidence>
<dbReference type="InterPro" id="IPR015421">
    <property type="entry name" value="PyrdxlP-dep_Trfase_major"/>
</dbReference>
<dbReference type="RefSeq" id="WP_187555682.1">
    <property type="nucleotide sequence ID" value="NZ_CP060716.1"/>
</dbReference>
<keyword evidence="3 8" id="KW-0663">Pyridoxal phosphate</keyword>
<dbReference type="Pfam" id="PF01053">
    <property type="entry name" value="Cys_Met_Meta_PP"/>
    <property type="match status" value="1"/>
</dbReference>
<dbReference type="GO" id="GO:0003962">
    <property type="term" value="F:cystathionine gamma-synthase activity"/>
    <property type="evidence" value="ECO:0007669"/>
    <property type="project" value="TreeGrafter"/>
</dbReference>
<dbReference type="EMBL" id="CP060716">
    <property type="protein sequence ID" value="QNN63215.1"/>
    <property type="molecule type" value="Genomic_DNA"/>
</dbReference>
<evidence type="ECO:0000256" key="6">
    <source>
        <dbReference type="ARBA" id="ARBA00048780"/>
    </source>
</evidence>
<gene>
    <name evidence="11" type="ORF">H9L06_02330</name>
</gene>
<dbReference type="InterPro" id="IPR015422">
    <property type="entry name" value="PyrdxlP-dep_Trfase_small"/>
</dbReference>
<dbReference type="GO" id="GO:0019343">
    <property type="term" value="P:cysteine biosynthetic process via cystathionine"/>
    <property type="evidence" value="ECO:0007669"/>
    <property type="project" value="TreeGrafter"/>
</dbReference>
<evidence type="ECO:0000256" key="4">
    <source>
        <dbReference type="ARBA" id="ARBA00047175"/>
    </source>
</evidence>
<dbReference type="GO" id="GO:0030170">
    <property type="term" value="F:pyridoxal phosphate binding"/>
    <property type="evidence" value="ECO:0007669"/>
    <property type="project" value="InterPro"/>
</dbReference>
<dbReference type="EC" id="4.4.1.2" evidence="4"/>
<proteinExistence type="inferred from homology"/>
<organism evidence="11 12">
    <name type="scientific">Leucobacter denitrificans</name>
    <dbReference type="NCBI Taxonomy" id="683042"/>
    <lineage>
        <taxon>Bacteria</taxon>
        <taxon>Bacillati</taxon>
        <taxon>Actinomycetota</taxon>
        <taxon>Actinomycetes</taxon>
        <taxon>Micrococcales</taxon>
        <taxon>Microbacteriaceae</taxon>
        <taxon>Leucobacter</taxon>
    </lineage>
</organism>
<dbReference type="InterPro" id="IPR000277">
    <property type="entry name" value="Cys/Met-Metab_PyrdxlP-dep_enz"/>
</dbReference>
<dbReference type="KEGG" id="ldn:H9L06_02330"/>
<dbReference type="FunFam" id="3.40.640.10:FF:000046">
    <property type="entry name" value="Cystathionine gamma-lyase"/>
    <property type="match status" value="1"/>
</dbReference>
<dbReference type="PANTHER" id="PTHR11808:SF15">
    <property type="entry name" value="CYSTATHIONINE GAMMA-LYASE"/>
    <property type="match status" value="1"/>
</dbReference>
<dbReference type="InterPro" id="IPR015424">
    <property type="entry name" value="PyrdxlP-dep_Trfase"/>
</dbReference>
<protein>
    <recommendedName>
        <fullName evidence="4">homocysteine desulfhydrase</fullName>
        <ecNumber evidence="4">4.4.1.2</ecNumber>
    </recommendedName>
    <alternativeName>
        <fullName evidence="5">Homocysteine desulfhydrase</fullName>
    </alternativeName>
</protein>
<evidence type="ECO:0000256" key="8">
    <source>
        <dbReference type="PIRSR" id="PIRSR001434-2"/>
    </source>
</evidence>
<keyword evidence="12" id="KW-1185">Reference proteome</keyword>
<dbReference type="InterPro" id="IPR054542">
    <property type="entry name" value="Cys_met_metab_PP"/>
</dbReference>
<dbReference type="GO" id="GO:0019346">
    <property type="term" value="P:transsulfuration"/>
    <property type="evidence" value="ECO:0007669"/>
    <property type="project" value="InterPro"/>
</dbReference>
<evidence type="ECO:0000256" key="9">
    <source>
        <dbReference type="RuleBase" id="RU362118"/>
    </source>
</evidence>
<evidence type="ECO:0000313" key="12">
    <source>
        <dbReference type="Proteomes" id="UP000515934"/>
    </source>
</evidence>
<dbReference type="Proteomes" id="UP000515934">
    <property type="component" value="Chromosome"/>
</dbReference>
<comment type="similarity">
    <text evidence="2 9">Belongs to the trans-sulfuration enzymes family.</text>
</comment>
<dbReference type="Gene3D" id="3.90.1150.10">
    <property type="entry name" value="Aspartate Aminotransferase, domain 1"/>
    <property type="match status" value="1"/>
</dbReference>
<dbReference type="PANTHER" id="PTHR11808">
    <property type="entry name" value="TRANS-SULFURATION ENZYME FAMILY MEMBER"/>
    <property type="match status" value="1"/>
</dbReference>
<evidence type="ECO:0000256" key="3">
    <source>
        <dbReference type="ARBA" id="ARBA00022898"/>
    </source>
</evidence>
<keyword evidence="10" id="KW-0175">Coiled coil</keyword>
<evidence type="ECO:0000256" key="10">
    <source>
        <dbReference type="SAM" id="Coils"/>
    </source>
</evidence>
<dbReference type="GO" id="GO:0005737">
    <property type="term" value="C:cytoplasm"/>
    <property type="evidence" value="ECO:0007669"/>
    <property type="project" value="TreeGrafter"/>
</dbReference>
<reference evidence="11 12" key="1">
    <citation type="submission" date="2020-08" db="EMBL/GenBank/DDBJ databases">
        <title>Genome sequence of Leucobacter denitrificans KACC 14055T.</title>
        <authorList>
            <person name="Hyun D.-W."/>
            <person name="Bae J.-W."/>
        </authorList>
    </citation>
    <scope>NUCLEOTIDE SEQUENCE [LARGE SCALE GENOMIC DNA]</scope>
    <source>
        <strain evidence="11 12">KACC 14055</strain>
    </source>
</reference>
<evidence type="ECO:0000256" key="5">
    <source>
        <dbReference type="ARBA" id="ARBA00047199"/>
    </source>
</evidence>
<evidence type="ECO:0000313" key="11">
    <source>
        <dbReference type="EMBL" id="QNN63215.1"/>
    </source>
</evidence>
<evidence type="ECO:0000256" key="7">
    <source>
        <dbReference type="ARBA" id="ARBA00052699"/>
    </source>
</evidence>
<name>A0A7G9S5U0_9MICO</name>
<dbReference type="PIRSF" id="PIRSF001434">
    <property type="entry name" value="CGS"/>
    <property type="match status" value="1"/>
</dbReference>
<dbReference type="PROSITE" id="PS00868">
    <property type="entry name" value="CYS_MET_METAB_PP"/>
    <property type="match status" value="1"/>
</dbReference>
<comment type="cofactor">
    <cofactor evidence="1 9">
        <name>pyridoxal 5'-phosphate</name>
        <dbReference type="ChEBI" id="CHEBI:597326"/>
    </cofactor>
</comment>
<dbReference type="SUPFAM" id="SSF53383">
    <property type="entry name" value="PLP-dependent transferases"/>
    <property type="match status" value="1"/>
</dbReference>
<evidence type="ECO:0000256" key="2">
    <source>
        <dbReference type="ARBA" id="ARBA00009077"/>
    </source>
</evidence>
<comment type="catalytic activity">
    <reaction evidence="7">
        <text>L-methionine + H2O = methanethiol + 2-oxobutanoate + NH4(+)</text>
        <dbReference type="Rhea" id="RHEA:23800"/>
        <dbReference type="ChEBI" id="CHEBI:15377"/>
        <dbReference type="ChEBI" id="CHEBI:16007"/>
        <dbReference type="ChEBI" id="CHEBI:16763"/>
        <dbReference type="ChEBI" id="CHEBI:28938"/>
        <dbReference type="ChEBI" id="CHEBI:57844"/>
        <dbReference type="EC" id="4.4.1.11"/>
    </reaction>
    <physiologicalReaction direction="left-to-right" evidence="7">
        <dbReference type="Rhea" id="RHEA:23801"/>
    </physiologicalReaction>
</comment>
<sequence>MNAAGAPKSHPNTSVVALGRPLHAPDAPINPHIAMSSTFVGVDTPELNERGYGRFSNESWEPLEEAIATLEGADLPGVSFASGMAAVSAAISLAPIGGVITVAGTSYNGTMSLARQLHDEGAVVLREVNALDLDATIVAFQGSSLVWLESPTNPLLDVVDLPRLIDAAHQAGAIVVVDNTFSTPLRQQPLSMGADVVVHSATKFIAGHSDVLLGIALTNQRQLHERILSRRTLHGAIPGPFEAWLGLRGLRTLAVRLERAEANAIELAQRLSAHTAVTRVRYPGLSTDPGHALASTQMSGYGAIVSIEFETKEIASRFVGSLQLATPATSLGGVETLVERRRRQLSEPEEVPEELVRISVGIEHIEDLWADFEQAIQSATRKDL</sequence>
<dbReference type="GO" id="GO:0004123">
    <property type="term" value="F:cystathionine gamma-lyase activity"/>
    <property type="evidence" value="ECO:0007669"/>
    <property type="project" value="TreeGrafter"/>
</dbReference>
<keyword evidence="11" id="KW-0808">Transferase</keyword>
<accession>A0A7G9S5U0</accession>
<dbReference type="GO" id="GO:0047982">
    <property type="term" value="F:homocysteine desulfhydrase activity"/>
    <property type="evidence" value="ECO:0007669"/>
    <property type="project" value="UniProtKB-EC"/>
</dbReference>
<dbReference type="GO" id="GO:0018826">
    <property type="term" value="F:methionine gamma-lyase activity"/>
    <property type="evidence" value="ECO:0007669"/>
    <property type="project" value="UniProtKB-EC"/>
</dbReference>
<dbReference type="AlphaFoldDB" id="A0A7G9S5U0"/>